<evidence type="ECO:0000256" key="3">
    <source>
        <dbReference type="ARBA" id="ARBA00005493"/>
    </source>
</evidence>
<dbReference type="InterPro" id="IPR006638">
    <property type="entry name" value="Elp3/MiaA/NifB-like_rSAM"/>
</dbReference>
<evidence type="ECO:0000259" key="17">
    <source>
        <dbReference type="PROSITE" id="PS51918"/>
    </source>
</evidence>
<evidence type="ECO:0000256" key="11">
    <source>
        <dbReference type="ARBA" id="ARBA00023014"/>
    </source>
</evidence>
<dbReference type="PROSITE" id="PS51918">
    <property type="entry name" value="RADICAL_SAM"/>
    <property type="match status" value="1"/>
</dbReference>
<dbReference type="RefSeq" id="WP_160617311.1">
    <property type="nucleotide sequence ID" value="NZ_WTYR01000001.1"/>
</dbReference>
<dbReference type="PANTHER" id="PTHR13932:SF6">
    <property type="entry name" value="OXYGEN-INDEPENDENT COPROPORPHYRINOGEN III OXIDASE"/>
    <property type="match status" value="1"/>
</dbReference>
<dbReference type="PANTHER" id="PTHR13932">
    <property type="entry name" value="COPROPORPHYRINIGEN III OXIDASE"/>
    <property type="match status" value="1"/>
</dbReference>
<feature type="binding site" evidence="15">
    <location>
        <position position="136"/>
    </location>
    <ligand>
        <name>S-adenosyl-L-methionine</name>
        <dbReference type="ChEBI" id="CHEBI:59789"/>
        <label>1</label>
    </ligand>
</feature>
<evidence type="ECO:0000256" key="12">
    <source>
        <dbReference type="ARBA" id="ARBA00023244"/>
    </source>
</evidence>
<dbReference type="Gene3D" id="1.10.10.920">
    <property type="match status" value="1"/>
</dbReference>
<dbReference type="Pfam" id="PF04055">
    <property type="entry name" value="Radical_SAM"/>
    <property type="match status" value="1"/>
</dbReference>
<dbReference type="SMART" id="SM00729">
    <property type="entry name" value="Elp3"/>
    <property type="match status" value="1"/>
</dbReference>
<feature type="binding site" evidence="15">
    <location>
        <position position="234"/>
    </location>
    <ligand>
        <name>S-adenosyl-L-methionine</name>
        <dbReference type="ChEBI" id="CHEBI:59789"/>
        <label>2</label>
    </ligand>
</feature>
<evidence type="ECO:0000256" key="13">
    <source>
        <dbReference type="ARBA" id="ARBA00048321"/>
    </source>
</evidence>
<protein>
    <recommendedName>
        <fullName evidence="14">Coproporphyrinogen-III oxidase</fullName>
        <ecNumber evidence="14">1.3.98.3</ecNumber>
    </recommendedName>
</protein>
<feature type="binding site" evidence="15">
    <location>
        <position position="175"/>
    </location>
    <ligand>
        <name>S-adenosyl-L-methionine</name>
        <dbReference type="ChEBI" id="CHEBI:59789"/>
        <label>2</label>
    </ligand>
</feature>
<dbReference type="InterPro" id="IPR004558">
    <property type="entry name" value="Coprogen_oxidase_HemN"/>
</dbReference>
<evidence type="ECO:0000256" key="2">
    <source>
        <dbReference type="ARBA" id="ARBA00004785"/>
    </source>
</evidence>
<name>A0A6I4U7E6_9SPHN</name>
<dbReference type="GO" id="GO:0006782">
    <property type="term" value="P:protoporphyrinogen IX biosynthetic process"/>
    <property type="evidence" value="ECO:0007669"/>
    <property type="project" value="UniProtKB-UniPathway"/>
</dbReference>
<organism evidence="18 19">
    <name type="scientific">Alteriqipengyuania halimionae</name>
    <dbReference type="NCBI Taxonomy" id="1926630"/>
    <lineage>
        <taxon>Bacteria</taxon>
        <taxon>Pseudomonadati</taxon>
        <taxon>Pseudomonadota</taxon>
        <taxon>Alphaproteobacteria</taxon>
        <taxon>Sphingomonadales</taxon>
        <taxon>Erythrobacteraceae</taxon>
        <taxon>Alteriqipengyuania</taxon>
    </lineage>
</organism>
<comment type="catalytic activity">
    <reaction evidence="13 14">
        <text>coproporphyrinogen III + 2 S-adenosyl-L-methionine = protoporphyrinogen IX + 2 5'-deoxyadenosine + 2 L-methionine + 2 CO2</text>
        <dbReference type="Rhea" id="RHEA:15425"/>
        <dbReference type="ChEBI" id="CHEBI:16526"/>
        <dbReference type="ChEBI" id="CHEBI:17319"/>
        <dbReference type="ChEBI" id="CHEBI:57307"/>
        <dbReference type="ChEBI" id="CHEBI:57309"/>
        <dbReference type="ChEBI" id="CHEBI:57844"/>
        <dbReference type="ChEBI" id="CHEBI:59789"/>
        <dbReference type="EC" id="1.3.98.3"/>
    </reaction>
</comment>
<dbReference type="InterPro" id="IPR013785">
    <property type="entry name" value="Aldolase_TIM"/>
</dbReference>
<gene>
    <name evidence="18" type="ORF">GRI68_11200</name>
</gene>
<dbReference type="GO" id="GO:0005737">
    <property type="term" value="C:cytoplasm"/>
    <property type="evidence" value="ECO:0007669"/>
    <property type="project" value="UniProtKB-SubCell"/>
</dbReference>
<feature type="binding site" evidence="16">
    <location>
        <position position="57"/>
    </location>
    <ligand>
        <name>[4Fe-4S] cluster</name>
        <dbReference type="ChEBI" id="CHEBI:49883"/>
        <note>4Fe-4S-S-AdoMet</note>
    </ligand>
</feature>
<feature type="domain" description="Radical SAM core" evidence="17">
    <location>
        <begin position="38"/>
        <end position="279"/>
    </location>
</feature>
<dbReference type="GO" id="GO:0004109">
    <property type="term" value="F:coproporphyrinogen oxidase activity"/>
    <property type="evidence" value="ECO:0007669"/>
    <property type="project" value="InterPro"/>
</dbReference>
<keyword evidence="6 14" id="KW-0963">Cytoplasm</keyword>
<dbReference type="SFLD" id="SFLDS00029">
    <property type="entry name" value="Radical_SAM"/>
    <property type="match status" value="1"/>
</dbReference>
<accession>A0A6I4U7E6</accession>
<feature type="binding site" evidence="15">
    <location>
        <position position="321"/>
    </location>
    <ligand>
        <name>S-adenosyl-L-methionine</name>
        <dbReference type="ChEBI" id="CHEBI:59789"/>
        <label>1</label>
    </ligand>
</feature>
<dbReference type="InterPro" id="IPR007197">
    <property type="entry name" value="rSAM"/>
</dbReference>
<feature type="binding site" evidence="15">
    <location>
        <position position="47"/>
    </location>
    <ligand>
        <name>S-adenosyl-L-methionine</name>
        <dbReference type="ChEBI" id="CHEBI:59789"/>
        <label>1</label>
    </ligand>
</feature>
<keyword evidence="12 14" id="KW-0627">Porphyrin biosynthesis</keyword>
<comment type="caution">
    <text evidence="18">The sequence shown here is derived from an EMBL/GenBank/DDBJ whole genome shotgun (WGS) entry which is preliminary data.</text>
</comment>
<keyword evidence="10 14" id="KW-0408">Iron</keyword>
<dbReference type="PIRSF" id="PIRSF000167">
    <property type="entry name" value="HemN"/>
    <property type="match status" value="1"/>
</dbReference>
<evidence type="ECO:0000256" key="6">
    <source>
        <dbReference type="ARBA" id="ARBA00022490"/>
    </source>
</evidence>
<feature type="binding site" evidence="15">
    <location>
        <position position="163"/>
    </location>
    <ligand>
        <name>S-adenosyl-L-methionine</name>
        <dbReference type="ChEBI" id="CHEBI:59789"/>
        <label>2</label>
    </ligand>
</feature>
<evidence type="ECO:0000256" key="14">
    <source>
        <dbReference type="PIRNR" id="PIRNR000167"/>
    </source>
</evidence>
<dbReference type="InterPro" id="IPR058240">
    <property type="entry name" value="rSAM_sf"/>
</dbReference>
<feature type="binding site" evidence="15">
    <location>
        <position position="104"/>
    </location>
    <ligand>
        <name>S-adenosyl-L-methionine</name>
        <dbReference type="ChEBI" id="CHEBI:59789"/>
        <label>1</label>
    </ligand>
</feature>
<dbReference type="GO" id="GO:0051539">
    <property type="term" value="F:4 iron, 4 sulfur cluster binding"/>
    <property type="evidence" value="ECO:0007669"/>
    <property type="project" value="UniProtKB-KW"/>
</dbReference>
<comment type="subcellular location">
    <subcellularLocation>
        <location evidence="1 14">Cytoplasm</location>
    </subcellularLocation>
</comment>
<sequence>MWTYHPDLLATPVPRYTSFPTAAEFGDLWPGDHRKALQSVKGDVSLYLHIPFCEKICFYCGCNTGAAGKRGRLESYLTALHCEIATVSALLPEGTRVRRVSFGGGSPNAIAPDEFLALVHALEQNFELEDPTYSIELDPRTMTREFAAAIETAGVERASLGVQTFAEHCQRRIGRIQSEDTIVQATDWLRSAGVTSLNFDLMYGLPGQSRDDLLDSLTRTRVLGADRVALFGYAHVPHIVPRQRAIDTSDMPGAEERFAMAKLGFGYMVTHGYTPVGFDHFAKPGGDPLAHAAFDGTLRRNFQGFTDDGAPNLIGLGSSAISSFPNLLVQNEKNSGKYRMRAGAGLLVPERGVMRSHDDRERGAIIEALLCHSRATVPHRLLAEVQDRLAVFVERGFATLEGERLAIETEGLPYARTIAALFDPYRAESQRRFSSAV</sequence>
<comment type="similarity">
    <text evidence="3 14">Belongs to the anaerobic coproporphyrinogen-III oxidase family.</text>
</comment>
<dbReference type="SUPFAM" id="SSF102114">
    <property type="entry name" value="Radical SAM enzymes"/>
    <property type="match status" value="1"/>
</dbReference>
<keyword evidence="8 14" id="KW-0479">Metal-binding</keyword>
<dbReference type="Gene3D" id="3.20.20.70">
    <property type="entry name" value="Aldolase class I"/>
    <property type="match status" value="1"/>
</dbReference>
<dbReference type="SFLD" id="SFLDG01065">
    <property type="entry name" value="anaerobic_coproporphyrinogen-I"/>
    <property type="match status" value="1"/>
</dbReference>
<dbReference type="OrthoDB" id="9808022at2"/>
<feature type="binding site" evidence="16">
    <location>
        <position position="60"/>
    </location>
    <ligand>
        <name>[4Fe-4S] cluster</name>
        <dbReference type="ChEBI" id="CHEBI:49883"/>
        <note>4Fe-4S-S-AdoMet</note>
    </ligand>
</feature>
<keyword evidence="5 14" id="KW-0004">4Fe-4S</keyword>
<dbReference type="AlphaFoldDB" id="A0A6I4U7E6"/>
<comment type="pathway">
    <text evidence="2 14">Porphyrin-containing compound metabolism; protoporphyrin-IX biosynthesis; protoporphyrinogen-IX from coproporphyrinogen-III (AdoMet route): step 1/1.</text>
</comment>
<keyword evidence="9 14" id="KW-0560">Oxidoreductase</keyword>
<dbReference type="InterPro" id="IPR034505">
    <property type="entry name" value="Coproporphyrinogen-III_oxidase"/>
</dbReference>
<evidence type="ECO:0000256" key="1">
    <source>
        <dbReference type="ARBA" id="ARBA00004496"/>
    </source>
</evidence>
<dbReference type="EC" id="1.3.98.3" evidence="14"/>
<evidence type="ECO:0000256" key="5">
    <source>
        <dbReference type="ARBA" id="ARBA00022485"/>
    </source>
</evidence>
<evidence type="ECO:0000256" key="8">
    <source>
        <dbReference type="ARBA" id="ARBA00022723"/>
    </source>
</evidence>
<evidence type="ECO:0000313" key="18">
    <source>
        <dbReference type="EMBL" id="MXP10745.1"/>
    </source>
</evidence>
<dbReference type="UniPathway" id="UPA00251">
    <property type="reaction ID" value="UER00323"/>
</dbReference>
<feature type="binding site" evidence="15">
    <location>
        <position position="200"/>
    </location>
    <ligand>
        <name>S-adenosyl-L-methionine</name>
        <dbReference type="ChEBI" id="CHEBI:59789"/>
        <label>2</label>
    </ligand>
</feature>
<feature type="binding site" evidence="16">
    <location>
        <position position="53"/>
    </location>
    <ligand>
        <name>[4Fe-4S] cluster</name>
        <dbReference type="ChEBI" id="CHEBI:49883"/>
        <note>4Fe-4S-S-AdoMet</note>
    </ligand>
</feature>
<keyword evidence="7 14" id="KW-0949">S-adenosyl-L-methionine</keyword>
<keyword evidence="19" id="KW-1185">Reference proteome</keyword>
<evidence type="ECO:0000256" key="7">
    <source>
        <dbReference type="ARBA" id="ARBA00022691"/>
    </source>
</evidence>
<feature type="binding site" evidence="15">
    <location>
        <begin position="59"/>
        <end position="61"/>
    </location>
    <ligand>
        <name>S-adenosyl-L-methionine</name>
        <dbReference type="ChEBI" id="CHEBI:59789"/>
        <label>2</label>
    </ligand>
</feature>
<evidence type="ECO:0000256" key="15">
    <source>
        <dbReference type="PIRSR" id="PIRSR000167-1"/>
    </source>
</evidence>
<evidence type="ECO:0000256" key="4">
    <source>
        <dbReference type="ARBA" id="ARBA00011245"/>
    </source>
</evidence>
<dbReference type="GO" id="GO:0046872">
    <property type="term" value="F:metal ion binding"/>
    <property type="evidence" value="ECO:0007669"/>
    <property type="project" value="UniProtKB-KW"/>
</dbReference>
<evidence type="ECO:0000256" key="10">
    <source>
        <dbReference type="ARBA" id="ARBA00023004"/>
    </source>
</evidence>
<dbReference type="EMBL" id="WTYR01000001">
    <property type="protein sequence ID" value="MXP10745.1"/>
    <property type="molecule type" value="Genomic_DNA"/>
</dbReference>
<keyword evidence="11 14" id="KW-0411">Iron-sulfur</keyword>
<proteinExistence type="inferred from homology"/>
<dbReference type="CDD" id="cd01335">
    <property type="entry name" value="Radical_SAM"/>
    <property type="match status" value="1"/>
</dbReference>
<evidence type="ECO:0000256" key="16">
    <source>
        <dbReference type="PIRSR" id="PIRSR000167-2"/>
    </source>
</evidence>
<evidence type="ECO:0000313" key="19">
    <source>
        <dbReference type="Proteomes" id="UP000429229"/>
    </source>
</evidence>
<comment type="cofactor">
    <cofactor evidence="14 16">
        <name>[4Fe-4S] cluster</name>
        <dbReference type="ChEBI" id="CHEBI:49883"/>
    </cofactor>
    <text evidence="14 16">Binds 1 [4Fe-4S] cluster. The cluster is coordinated with 3 cysteines and an exchangeable S-adenosyl-L-methionine.</text>
</comment>
<evidence type="ECO:0000256" key="9">
    <source>
        <dbReference type="ARBA" id="ARBA00023002"/>
    </source>
</evidence>
<comment type="subunit">
    <text evidence="4">Monomer.</text>
</comment>
<dbReference type="GO" id="GO:0051989">
    <property type="term" value="F:coproporphyrinogen dehydrogenase activity"/>
    <property type="evidence" value="ECO:0007669"/>
    <property type="project" value="UniProtKB-EC"/>
</dbReference>
<reference evidence="18 19" key="1">
    <citation type="submission" date="2019-12" db="EMBL/GenBank/DDBJ databases">
        <title>Genomic-based taxomic classification of the family Erythrobacteraceae.</title>
        <authorList>
            <person name="Xu L."/>
        </authorList>
    </citation>
    <scope>NUCLEOTIDE SEQUENCE [LARGE SCALE GENOMIC DNA]</scope>
    <source>
        <strain evidence="18 19">LMG 29519</strain>
    </source>
</reference>
<dbReference type="Proteomes" id="UP000429229">
    <property type="component" value="Unassembled WGS sequence"/>
</dbReference>